<evidence type="ECO:0000313" key="2">
    <source>
        <dbReference type="Proteomes" id="UP001153269"/>
    </source>
</evidence>
<sequence length="151" mass="16658">MHQDPSLQHSHYDDNKLESTHGGLMFPTMISCVHCVQQRLPTFLTLSTTEELFPNAAVHSHFPGDPGAEDDEALCTFQPGRMRHEETGLLSNHLTHVVQSLLLLSDADIEAETFSLGSHRAAFTQEPVALDDIMSHGGRCVHSDSDCEILP</sequence>
<dbReference type="Proteomes" id="UP001153269">
    <property type="component" value="Unassembled WGS sequence"/>
</dbReference>
<proteinExistence type="predicted"/>
<organism evidence="1 2">
    <name type="scientific">Pleuronectes platessa</name>
    <name type="common">European plaice</name>
    <dbReference type="NCBI Taxonomy" id="8262"/>
    <lineage>
        <taxon>Eukaryota</taxon>
        <taxon>Metazoa</taxon>
        <taxon>Chordata</taxon>
        <taxon>Craniata</taxon>
        <taxon>Vertebrata</taxon>
        <taxon>Euteleostomi</taxon>
        <taxon>Actinopterygii</taxon>
        <taxon>Neopterygii</taxon>
        <taxon>Teleostei</taxon>
        <taxon>Neoteleostei</taxon>
        <taxon>Acanthomorphata</taxon>
        <taxon>Carangaria</taxon>
        <taxon>Pleuronectiformes</taxon>
        <taxon>Pleuronectoidei</taxon>
        <taxon>Pleuronectidae</taxon>
        <taxon>Pleuronectes</taxon>
    </lineage>
</organism>
<protein>
    <submittedName>
        <fullName evidence="1">Uncharacterized protein</fullName>
    </submittedName>
</protein>
<name>A0A9N7V2I9_PLEPL</name>
<dbReference type="AlphaFoldDB" id="A0A9N7V2I9"/>
<accession>A0A9N7V2I9</accession>
<keyword evidence="2" id="KW-1185">Reference proteome</keyword>
<gene>
    <name evidence="1" type="ORF">PLEPLA_LOCUS29367</name>
</gene>
<dbReference type="EMBL" id="CADEAL010002669">
    <property type="protein sequence ID" value="CAB1441606.1"/>
    <property type="molecule type" value="Genomic_DNA"/>
</dbReference>
<comment type="caution">
    <text evidence="1">The sequence shown here is derived from an EMBL/GenBank/DDBJ whole genome shotgun (WGS) entry which is preliminary data.</text>
</comment>
<reference evidence="1" key="1">
    <citation type="submission" date="2020-03" db="EMBL/GenBank/DDBJ databases">
        <authorList>
            <person name="Weist P."/>
        </authorList>
    </citation>
    <scope>NUCLEOTIDE SEQUENCE</scope>
</reference>
<evidence type="ECO:0000313" key="1">
    <source>
        <dbReference type="EMBL" id="CAB1441606.1"/>
    </source>
</evidence>